<sequence>MNLWYTNRIIATALCFKAPHLVCDAFSFSTSSLPAWASPRARLVALRGGESARETVVEYSPKIASQLVFTASCAAEVLGWMKDARGIPFCRHIGQNATTLYFILRLEDYTRCWVALRAVPDDDDSHITGYWEWNDSYRSSCRGKSCSSWPSPQVF</sequence>
<evidence type="ECO:0000313" key="2">
    <source>
        <dbReference type="Proteomes" id="UP000772434"/>
    </source>
</evidence>
<dbReference type="OrthoDB" id="3109734at2759"/>
<dbReference type="AlphaFoldDB" id="A0A9P5PSG0"/>
<name>A0A9P5PSG0_9AGAR</name>
<dbReference type="EMBL" id="JADNRY010000060">
    <property type="protein sequence ID" value="KAF9068514.1"/>
    <property type="molecule type" value="Genomic_DNA"/>
</dbReference>
<organism evidence="1 2">
    <name type="scientific">Rhodocollybia butyracea</name>
    <dbReference type="NCBI Taxonomy" id="206335"/>
    <lineage>
        <taxon>Eukaryota</taxon>
        <taxon>Fungi</taxon>
        <taxon>Dikarya</taxon>
        <taxon>Basidiomycota</taxon>
        <taxon>Agaricomycotina</taxon>
        <taxon>Agaricomycetes</taxon>
        <taxon>Agaricomycetidae</taxon>
        <taxon>Agaricales</taxon>
        <taxon>Marasmiineae</taxon>
        <taxon>Omphalotaceae</taxon>
        <taxon>Rhodocollybia</taxon>
    </lineage>
</organism>
<protein>
    <submittedName>
        <fullName evidence="1">Uncharacterized protein</fullName>
    </submittedName>
</protein>
<comment type="caution">
    <text evidence="1">The sequence shown here is derived from an EMBL/GenBank/DDBJ whole genome shotgun (WGS) entry which is preliminary data.</text>
</comment>
<reference evidence="1" key="1">
    <citation type="submission" date="2020-11" db="EMBL/GenBank/DDBJ databases">
        <authorList>
            <consortium name="DOE Joint Genome Institute"/>
            <person name="Ahrendt S."/>
            <person name="Riley R."/>
            <person name="Andreopoulos W."/>
            <person name="Labutti K."/>
            <person name="Pangilinan J."/>
            <person name="Ruiz-Duenas F.J."/>
            <person name="Barrasa J.M."/>
            <person name="Sanchez-Garcia M."/>
            <person name="Camarero S."/>
            <person name="Miyauchi S."/>
            <person name="Serrano A."/>
            <person name="Linde D."/>
            <person name="Babiker R."/>
            <person name="Drula E."/>
            <person name="Ayuso-Fernandez I."/>
            <person name="Pacheco R."/>
            <person name="Padilla G."/>
            <person name="Ferreira P."/>
            <person name="Barriuso J."/>
            <person name="Kellner H."/>
            <person name="Castanera R."/>
            <person name="Alfaro M."/>
            <person name="Ramirez L."/>
            <person name="Pisabarro A.G."/>
            <person name="Kuo A."/>
            <person name="Tritt A."/>
            <person name="Lipzen A."/>
            <person name="He G."/>
            <person name="Yan M."/>
            <person name="Ng V."/>
            <person name="Cullen D."/>
            <person name="Martin F."/>
            <person name="Rosso M.-N."/>
            <person name="Henrissat B."/>
            <person name="Hibbett D."/>
            <person name="Martinez A.T."/>
            <person name="Grigoriev I.V."/>
        </authorList>
    </citation>
    <scope>NUCLEOTIDE SEQUENCE</scope>
    <source>
        <strain evidence="1">AH 40177</strain>
    </source>
</reference>
<keyword evidence="2" id="KW-1185">Reference proteome</keyword>
<gene>
    <name evidence="1" type="ORF">BDP27DRAFT_816542</name>
</gene>
<dbReference type="Proteomes" id="UP000772434">
    <property type="component" value="Unassembled WGS sequence"/>
</dbReference>
<accession>A0A9P5PSG0</accession>
<proteinExistence type="predicted"/>
<evidence type="ECO:0000313" key="1">
    <source>
        <dbReference type="EMBL" id="KAF9068514.1"/>
    </source>
</evidence>